<keyword evidence="3" id="KW-1185">Reference proteome</keyword>
<proteinExistence type="predicted"/>
<protein>
    <submittedName>
        <fullName evidence="2">Outer membrane protein beta-barrel domain-containing protein</fullName>
    </submittedName>
</protein>
<evidence type="ECO:0000313" key="2">
    <source>
        <dbReference type="EMBL" id="SHF46787.1"/>
    </source>
</evidence>
<gene>
    <name evidence="2" type="ORF">SAMN02745131_02708</name>
</gene>
<sequence length="254" mass="27090">MPEQMNTYDGKAFANTRTKIIYTMKMRFLAILGATAIASTSLKAQSNARIQAGINLANITVNENGRVDDANMLSSFQLGIIGDVHLGSILYLQPGVLFTGKGSKVQKGTEGSNGYFKQTFNPYYIEVPANILIKAPLGKTGSFFVGAGPYLGIGVGGKTKTEGQTLLGVTYSNDQKIKFSNDDPTTLNEEEGAGFGIVKRFDYGVNGTVGLEGKSIVLGVNYGYGLAKLQSGSNSTQDNNNKNRVVSITLGFKL</sequence>
<dbReference type="EMBL" id="FQUU01000011">
    <property type="protein sequence ID" value="SHF46787.1"/>
    <property type="molecule type" value="Genomic_DNA"/>
</dbReference>
<dbReference type="Proteomes" id="UP000184048">
    <property type="component" value="Unassembled WGS sequence"/>
</dbReference>
<dbReference type="OrthoDB" id="1150878at2"/>
<organism evidence="2 3">
    <name type="scientific">Flavisolibacter ginsengisoli DSM 18119</name>
    <dbReference type="NCBI Taxonomy" id="1121884"/>
    <lineage>
        <taxon>Bacteria</taxon>
        <taxon>Pseudomonadati</taxon>
        <taxon>Bacteroidota</taxon>
        <taxon>Chitinophagia</taxon>
        <taxon>Chitinophagales</taxon>
        <taxon>Chitinophagaceae</taxon>
        <taxon>Flavisolibacter</taxon>
    </lineage>
</organism>
<feature type="domain" description="Outer membrane protein beta-barrel" evidence="1">
    <location>
        <begin position="47"/>
        <end position="229"/>
    </location>
</feature>
<dbReference type="STRING" id="1121884.SAMN02745131_02708"/>
<dbReference type="InterPro" id="IPR025665">
    <property type="entry name" value="Beta-barrel_OMP_2"/>
</dbReference>
<dbReference type="Pfam" id="PF13568">
    <property type="entry name" value="OMP_b-brl_2"/>
    <property type="match status" value="1"/>
</dbReference>
<dbReference type="AlphaFoldDB" id="A0A1M5BWV9"/>
<reference evidence="2 3" key="1">
    <citation type="submission" date="2016-11" db="EMBL/GenBank/DDBJ databases">
        <authorList>
            <person name="Jaros S."/>
            <person name="Januszkiewicz K."/>
            <person name="Wedrychowicz H."/>
        </authorList>
    </citation>
    <scope>NUCLEOTIDE SEQUENCE [LARGE SCALE GENOMIC DNA]</scope>
    <source>
        <strain evidence="2 3">DSM 18119</strain>
    </source>
</reference>
<name>A0A1M5BWV9_9BACT</name>
<accession>A0A1M5BWV9</accession>
<evidence type="ECO:0000313" key="3">
    <source>
        <dbReference type="Proteomes" id="UP000184048"/>
    </source>
</evidence>
<evidence type="ECO:0000259" key="1">
    <source>
        <dbReference type="Pfam" id="PF13568"/>
    </source>
</evidence>